<protein>
    <submittedName>
        <fullName evidence="1">Uncharacterized protein</fullName>
    </submittedName>
</protein>
<name>A0ABQ0QNQ0_9PROT</name>
<comment type="caution">
    <text evidence="1">The sequence shown here is derived from an EMBL/GenBank/DDBJ whole genome shotgun (WGS) entry which is preliminary data.</text>
</comment>
<proteinExistence type="predicted"/>
<accession>A0ABQ0QNQ0</accession>
<keyword evidence="2" id="KW-1185">Reference proteome</keyword>
<dbReference type="EMBL" id="BAQC01000014">
    <property type="protein sequence ID" value="GBR51643.1"/>
    <property type="molecule type" value="Genomic_DNA"/>
</dbReference>
<organism evidence="1 2">
    <name type="scientific">Neokomagataea thailandica NBRC 106555</name>
    <dbReference type="NCBI Taxonomy" id="1223520"/>
    <lineage>
        <taxon>Bacteria</taxon>
        <taxon>Pseudomonadati</taxon>
        <taxon>Pseudomonadota</taxon>
        <taxon>Alphaproteobacteria</taxon>
        <taxon>Acetobacterales</taxon>
        <taxon>Acetobacteraceae</taxon>
        <taxon>Neokomagataea</taxon>
    </lineage>
</organism>
<dbReference type="Proteomes" id="UP001062632">
    <property type="component" value="Unassembled WGS sequence"/>
</dbReference>
<sequence length="82" mass="9008">MFLLKYTGSKAIGCVIGKDGHTGLAQNGAFINACGYEVDSAAMLGSSLCNRPFVRVKARECGKKGRMYVKHFPFPSVHQKRR</sequence>
<evidence type="ECO:0000313" key="2">
    <source>
        <dbReference type="Proteomes" id="UP001062632"/>
    </source>
</evidence>
<reference evidence="1 2" key="1">
    <citation type="submission" date="2013-04" db="EMBL/GenBank/DDBJ databases">
        <title>The genome sequencing project of 58 acetic acid bacteria.</title>
        <authorList>
            <person name="Okamoto-Kainuma A."/>
            <person name="Ishikawa M."/>
            <person name="Umino S."/>
            <person name="Koizumi Y."/>
            <person name="Shiwa Y."/>
            <person name="Yoshikawa H."/>
            <person name="Matsutani M."/>
            <person name="Matsushita K."/>
        </authorList>
    </citation>
    <scope>NUCLEOTIDE SEQUENCE [LARGE SCALE GENOMIC DNA]</scope>
    <source>
        <strain evidence="1 2">NBRC 106555</strain>
    </source>
</reference>
<gene>
    <name evidence="1" type="ORF">AA106555_0627</name>
</gene>
<evidence type="ECO:0000313" key="1">
    <source>
        <dbReference type="EMBL" id="GBR51643.1"/>
    </source>
</evidence>